<accession>A0ABN7PH32</accession>
<dbReference type="InterPro" id="IPR026951">
    <property type="entry name" value="PPIL2_U-box_dom"/>
</dbReference>
<dbReference type="SMART" id="SM00504">
    <property type="entry name" value="Ubox"/>
    <property type="match status" value="1"/>
</dbReference>
<comment type="caution">
    <text evidence="2">The sequence shown here is derived from an EMBL/GenBank/DDBJ whole genome shotgun (WGS) entry which is preliminary data.</text>
</comment>
<dbReference type="InterPro" id="IPR013083">
    <property type="entry name" value="Znf_RING/FYVE/PHD"/>
</dbReference>
<gene>
    <name evidence="2" type="ORF">TPAB3V08_LOCUS13381</name>
</gene>
<evidence type="ECO:0000259" key="1">
    <source>
        <dbReference type="PROSITE" id="PS51698"/>
    </source>
</evidence>
<evidence type="ECO:0000313" key="2">
    <source>
        <dbReference type="EMBL" id="CAG2066438.1"/>
    </source>
</evidence>
<evidence type="ECO:0000313" key="3">
    <source>
        <dbReference type="Proteomes" id="UP001153148"/>
    </source>
</evidence>
<dbReference type="SUPFAM" id="SSF57850">
    <property type="entry name" value="RING/U-box"/>
    <property type="match status" value="1"/>
</dbReference>
<feature type="domain" description="U-box" evidence="1">
    <location>
        <begin position="35"/>
        <end position="108"/>
    </location>
</feature>
<dbReference type="CDD" id="cd16663">
    <property type="entry name" value="RING-Ubox_PPIL2"/>
    <property type="match status" value="1"/>
</dbReference>
<proteinExistence type="predicted"/>
<dbReference type="InterPro" id="IPR003613">
    <property type="entry name" value="Ubox_domain"/>
</dbReference>
<dbReference type="PANTHER" id="PTHR13063">
    <property type="entry name" value="ENOS INTERACTING PROTEIN"/>
    <property type="match status" value="1"/>
</dbReference>
<dbReference type="Proteomes" id="UP001153148">
    <property type="component" value="Unassembled WGS sequence"/>
</dbReference>
<dbReference type="PROSITE" id="PS51698">
    <property type="entry name" value="U_BOX"/>
    <property type="match status" value="1"/>
</dbReference>
<sequence length="136" mass="15572">MGKRQHQKDKMYLTYTEWTTLYGGKRAGPETAAFRRLPFDHCCLCLQPFEHPYCDKDGNIFELQAIVEYINKFKSNPVTGEALDTKSLIKLNFHKNASGEFHCPVLFKSFSKHSHIVAVAKTGNVFSSEVQKYSHP</sequence>
<reference evidence="2" key="1">
    <citation type="submission" date="2021-03" db="EMBL/GenBank/DDBJ databases">
        <authorList>
            <person name="Tran Van P."/>
        </authorList>
    </citation>
    <scope>NUCLEOTIDE SEQUENCE</scope>
</reference>
<protein>
    <recommendedName>
        <fullName evidence="1">U-box domain-containing protein</fullName>
    </recommendedName>
</protein>
<dbReference type="EMBL" id="CAJPIN010054268">
    <property type="protein sequence ID" value="CAG2066438.1"/>
    <property type="molecule type" value="Genomic_DNA"/>
</dbReference>
<dbReference type="Gene3D" id="3.30.40.10">
    <property type="entry name" value="Zinc/RING finger domain, C3HC4 (zinc finger)"/>
    <property type="match status" value="1"/>
</dbReference>
<organism evidence="2 3">
    <name type="scientific">Timema podura</name>
    <name type="common">Walking stick</name>
    <dbReference type="NCBI Taxonomy" id="61482"/>
    <lineage>
        <taxon>Eukaryota</taxon>
        <taxon>Metazoa</taxon>
        <taxon>Ecdysozoa</taxon>
        <taxon>Arthropoda</taxon>
        <taxon>Hexapoda</taxon>
        <taxon>Insecta</taxon>
        <taxon>Pterygota</taxon>
        <taxon>Neoptera</taxon>
        <taxon>Polyneoptera</taxon>
        <taxon>Phasmatodea</taxon>
        <taxon>Timematodea</taxon>
        <taxon>Timematoidea</taxon>
        <taxon>Timematidae</taxon>
        <taxon>Timema</taxon>
    </lineage>
</organism>
<dbReference type="PANTHER" id="PTHR13063:SF10">
    <property type="entry name" value="NITRIC OXIDE SYNTHASE-INTERACTING PROTEIN"/>
    <property type="match status" value="1"/>
</dbReference>
<name>A0ABN7PH32_TIMPD</name>
<keyword evidence="3" id="KW-1185">Reference proteome</keyword>
<dbReference type="InterPro" id="IPR016818">
    <property type="entry name" value="NOSIP"/>
</dbReference>